<keyword evidence="7" id="KW-0539">Nucleus</keyword>
<evidence type="ECO:0000256" key="3">
    <source>
        <dbReference type="ARBA" id="ARBA00010042"/>
    </source>
</evidence>
<feature type="region of interest" description="Disordered" evidence="8">
    <location>
        <begin position="508"/>
        <end position="641"/>
    </location>
</feature>
<feature type="compositionally biased region" description="Basic and acidic residues" evidence="8">
    <location>
        <begin position="706"/>
        <end position="743"/>
    </location>
</feature>
<feature type="compositionally biased region" description="Basic and acidic residues" evidence="8">
    <location>
        <begin position="1064"/>
        <end position="1073"/>
    </location>
</feature>
<feature type="compositionally biased region" description="Basic and acidic residues" evidence="8">
    <location>
        <begin position="810"/>
        <end position="826"/>
    </location>
</feature>
<feature type="compositionally biased region" description="Basic residues" evidence="8">
    <location>
        <begin position="71"/>
        <end position="86"/>
    </location>
</feature>
<gene>
    <name evidence="10" type="ORF">EMPG_15326</name>
</gene>
<comment type="similarity">
    <text evidence="3">Belongs to the INCENP family.</text>
</comment>
<comment type="subcellular location">
    <subcellularLocation>
        <location evidence="2">Cytoplasm</location>
        <location evidence="2">Cytoskeleton</location>
        <location evidence="2">Spindle</location>
    </subcellularLocation>
    <subcellularLocation>
        <location evidence="1">Nucleus</location>
    </subcellularLocation>
</comment>
<feature type="compositionally biased region" description="Polar residues" evidence="8">
    <location>
        <begin position="597"/>
        <end position="628"/>
    </location>
</feature>
<dbReference type="STRING" id="2060906.A0A0H1BD06"/>
<dbReference type="PANTHER" id="PTHR13142:SF1">
    <property type="entry name" value="INNER CENTROMERE PROTEIN"/>
    <property type="match status" value="1"/>
</dbReference>
<evidence type="ECO:0000256" key="5">
    <source>
        <dbReference type="ARBA" id="ARBA00022829"/>
    </source>
</evidence>
<organism evidence="10 11">
    <name type="scientific">Blastomyces silverae</name>
    <dbReference type="NCBI Taxonomy" id="2060906"/>
    <lineage>
        <taxon>Eukaryota</taxon>
        <taxon>Fungi</taxon>
        <taxon>Dikarya</taxon>
        <taxon>Ascomycota</taxon>
        <taxon>Pezizomycotina</taxon>
        <taxon>Eurotiomycetes</taxon>
        <taxon>Eurotiomycetidae</taxon>
        <taxon>Onygenales</taxon>
        <taxon>Ajellomycetaceae</taxon>
        <taxon>Blastomyces</taxon>
    </lineage>
</organism>
<feature type="compositionally biased region" description="Polar residues" evidence="8">
    <location>
        <begin position="132"/>
        <end position="149"/>
    </location>
</feature>
<dbReference type="InterPro" id="IPR005635">
    <property type="entry name" value="Inner_centromere_prot_ARK-bd"/>
</dbReference>
<name>A0A0H1BD06_9EURO</name>
<sequence length="1308" mass="146031">MASGATTRAQRAVGSSTWIAAEKENIQQLIHQEMDEIEYPAQNEMDWLNEHMAEIFSRNQFNVTEIFKTPGKLRGKTPRTARKHKTPREARVPLSDIFSAQQNVRNSPAPPSRFHQEITKLAAKPSPKEQPKYSSPVQYHQTKQPTYNADSGYHGMPDEDDEMDLVYSEPHKESEPQSKSVPEEPEPEGEPEQAPEPEPEPEPEPKSNQNIQRILEPEPERKPEHKPEPEPEPEHEYVETATQPLEDSTIVIPRDRNDLSPSVDRRTTDASFHSAREIAPSKESTVEPMDIDPYESTPIAAPKQAATTAHLESPREQVHAPGRLDSTPLEQANVMEVETHEHDPALDHHFDDIGSPSDGSTPDRPPIRKSSLSFASLPAREPITTKRSMGGHRISRISHIDPSKSVQGGYYGRQTGGARMTQILPEERTEQENIEDSTKAAEDRAPAPLPEELELTMKGTNTHNKSSTQLLHEKINMLGKSQSSRSTKSIPAPAPNVNVQVQYPELSSQVEPAADKPRRPSPIEAQTYDSRTAPPRSPQHFQSSNFVREMTAESPQRLRRVAPQEDRMSRIMYSRSPERRSPAAKPFGGTGAFHAKSASTSIITSPRANTIGHQRTTSNRETVTPTSSPRRDDGPLSASKSRLQSIMKTAKGLFTSTGSVSAAARMEAQSSSPTTTRSHTGLYPNLQEMFSQEPQPPAIQSPALQEGRRTRSSTEREEKRKEKERQEMQRMEEQLRKSREQEIQRQATINAAPEHRPLPKSVGTTPARETLATRSSPRRPPTQQSVREPEQSREIEHKFAVPAKPHNQSKHNDSRRPVRPTREIQKPKPQPVSIRVGTLSQRIPLSNSSLSSSVQEPAPNPTPASKAPAPGVNKKGSKLSMQTNSSTSSFKSATSTTSSKSKAVQAAEKKKEEQREAQRKRAAQQEEVRRQEEARRQEQASRAEAERRERERSVTDDPKKLAHKQAIEKRRLENARKLEQQRNQQPTPGNDLGSILQQEKAVVQGSQRNDLPSTRPSRLNSIQGQIRPVNYPPPNPAKPPKRALEDESSGRPVTGKVGAAVHQADGKRRKTDDEIAVAEPPFRSAMAPPIRQSNVRKEVPKQQMYNQGYSTMPPPPPHHQAGPSLFKNPTGPRHFQPAAPTQSQPHRNGHPLEMSKFASGKIPFADNSNPPHATTHKTPGHGSQKILKSSPAYPNGDSIKLPEILTDSEDEDSDAEPYNVPDWAKPENLNNILISQEGKDGEQVFGPSAPLHMEEIFKDNKDRFKRFRDRTSSANWGGPDGLTQDEIKWDLAERERLKRNGGWTFTTS</sequence>
<feature type="compositionally biased region" description="Acidic residues" evidence="8">
    <location>
        <begin position="183"/>
        <end position="202"/>
    </location>
</feature>
<feature type="compositionally biased region" description="Basic and acidic residues" evidence="8">
    <location>
        <begin position="787"/>
        <end position="799"/>
    </location>
</feature>
<evidence type="ECO:0000256" key="8">
    <source>
        <dbReference type="SAM" id="MobiDB-lite"/>
    </source>
</evidence>
<feature type="compositionally biased region" description="Basic and acidic residues" evidence="8">
    <location>
        <begin position="907"/>
        <end position="980"/>
    </location>
</feature>
<evidence type="ECO:0000313" key="11">
    <source>
        <dbReference type="Proteomes" id="UP000053573"/>
    </source>
</evidence>
<evidence type="ECO:0000256" key="2">
    <source>
        <dbReference type="ARBA" id="ARBA00004186"/>
    </source>
</evidence>
<reference evidence="11" key="1">
    <citation type="journal article" date="2015" name="PLoS Genet.">
        <title>The dynamic genome and transcriptome of the human fungal pathogen Blastomyces and close relative Emmonsia.</title>
        <authorList>
            <person name="Munoz J.F."/>
            <person name="Gauthier G.M."/>
            <person name="Desjardins C.A."/>
            <person name="Gallo J.E."/>
            <person name="Holder J."/>
            <person name="Sullivan T.D."/>
            <person name="Marty A.J."/>
            <person name="Carmen J.C."/>
            <person name="Chen Z."/>
            <person name="Ding L."/>
            <person name="Gujja S."/>
            <person name="Magrini V."/>
            <person name="Misas E."/>
            <person name="Mitreva M."/>
            <person name="Priest M."/>
            <person name="Saif S."/>
            <person name="Whiston E.A."/>
            <person name="Young S."/>
            <person name="Zeng Q."/>
            <person name="Goldman W.E."/>
            <person name="Mardis E.R."/>
            <person name="Taylor J.W."/>
            <person name="McEwen J.G."/>
            <person name="Clay O.K."/>
            <person name="Klein B.S."/>
            <person name="Cuomo C.A."/>
        </authorList>
    </citation>
    <scope>NUCLEOTIDE SEQUENCE [LARGE SCALE GENOMIC DNA]</scope>
    <source>
        <strain evidence="11">UAMH 139</strain>
    </source>
</reference>
<dbReference type="OrthoDB" id="6123at2759"/>
<feature type="region of interest" description="Disordered" evidence="8">
    <location>
        <begin position="71"/>
        <end position="375"/>
    </location>
</feature>
<feature type="compositionally biased region" description="Basic and acidic residues" evidence="8">
    <location>
        <begin position="253"/>
        <end position="280"/>
    </location>
</feature>
<dbReference type="Pfam" id="PF03941">
    <property type="entry name" value="INCENP_ARK-bind"/>
    <property type="match status" value="1"/>
</dbReference>
<accession>A0A0H1BD06</accession>
<keyword evidence="11" id="KW-1185">Reference proteome</keyword>
<protein>
    <recommendedName>
        <fullName evidence="9">Inner centromere protein ARK-binding domain-containing protein</fullName>
    </recommendedName>
</protein>
<feature type="compositionally biased region" description="Basic and acidic residues" evidence="8">
    <location>
        <begin position="337"/>
        <end position="352"/>
    </location>
</feature>
<feature type="compositionally biased region" description="Acidic residues" evidence="8">
    <location>
        <begin position="1206"/>
        <end position="1215"/>
    </location>
</feature>
<comment type="caution">
    <text evidence="10">The sequence shown here is derived from an EMBL/GenBank/DDBJ whole genome shotgun (WGS) entry which is preliminary data.</text>
</comment>
<feature type="compositionally biased region" description="Polar residues" evidence="8">
    <location>
        <begin position="1004"/>
        <end position="1024"/>
    </location>
</feature>
<evidence type="ECO:0000256" key="7">
    <source>
        <dbReference type="ARBA" id="ARBA00023242"/>
    </source>
</evidence>
<dbReference type="PANTHER" id="PTHR13142">
    <property type="entry name" value="INNER CENTROMERE PROTEIN"/>
    <property type="match status" value="1"/>
</dbReference>
<keyword evidence="4" id="KW-0963">Cytoplasm</keyword>
<dbReference type="Proteomes" id="UP000053573">
    <property type="component" value="Unassembled WGS sequence"/>
</dbReference>
<feature type="domain" description="Inner centromere protein ARK-binding" evidence="9">
    <location>
        <begin position="1203"/>
        <end position="1257"/>
    </location>
</feature>
<dbReference type="GO" id="GO:0005819">
    <property type="term" value="C:spindle"/>
    <property type="evidence" value="ECO:0007669"/>
    <property type="project" value="UniProtKB-SubCell"/>
</dbReference>
<proteinExistence type="inferred from homology"/>
<evidence type="ECO:0000256" key="6">
    <source>
        <dbReference type="ARBA" id="ARBA00023212"/>
    </source>
</evidence>
<dbReference type="GO" id="GO:0007059">
    <property type="term" value="P:chromosome segregation"/>
    <property type="evidence" value="ECO:0007669"/>
    <property type="project" value="UniProtKB-KW"/>
</dbReference>
<dbReference type="GO" id="GO:0005634">
    <property type="term" value="C:nucleus"/>
    <property type="evidence" value="ECO:0007669"/>
    <property type="project" value="UniProtKB-SubCell"/>
</dbReference>
<keyword evidence="5" id="KW-0159">Chromosome partition</keyword>
<feature type="compositionally biased region" description="Low complexity" evidence="8">
    <location>
        <begin position="878"/>
        <end position="906"/>
    </location>
</feature>
<evidence type="ECO:0000313" key="10">
    <source>
        <dbReference type="EMBL" id="KLJ09250.1"/>
    </source>
</evidence>
<feature type="compositionally biased region" description="Basic and acidic residues" evidence="8">
    <location>
        <begin position="215"/>
        <end position="238"/>
    </location>
</feature>
<evidence type="ECO:0000256" key="1">
    <source>
        <dbReference type="ARBA" id="ARBA00004123"/>
    </source>
</evidence>
<keyword evidence="6" id="KW-0206">Cytoskeleton</keyword>
<evidence type="ECO:0000256" key="4">
    <source>
        <dbReference type="ARBA" id="ARBA00022490"/>
    </source>
</evidence>
<feature type="region of interest" description="Disordered" evidence="8">
    <location>
        <begin position="692"/>
        <end position="1224"/>
    </location>
</feature>
<evidence type="ECO:0000259" key="9">
    <source>
        <dbReference type="Pfam" id="PF03941"/>
    </source>
</evidence>
<dbReference type="EMBL" id="LDEV01002384">
    <property type="protein sequence ID" value="KLJ09250.1"/>
    <property type="molecule type" value="Genomic_DNA"/>
</dbReference>